<keyword evidence="1" id="KW-0802">TPR repeat</keyword>
<feature type="region of interest" description="Disordered" evidence="2">
    <location>
        <begin position="92"/>
        <end position="111"/>
    </location>
</feature>
<accession>A0A8J3BXJ9</accession>
<comment type="caution">
    <text evidence="4">The sequence shown here is derived from an EMBL/GenBank/DDBJ whole genome shotgun (WGS) entry which is preliminary data.</text>
</comment>
<keyword evidence="5" id="KW-1185">Reference proteome</keyword>
<reference evidence="4" key="2">
    <citation type="submission" date="2020-09" db="EMBL/GenBank/DDBJ databases">
        <authorList>
            <person name="Sun Q."/>
            <person name="Zhou Y."/>
        </authorList>
    </citation>
    <scope>NUCLEOTIDE SEQUENCE</scope>
    <source>
        <strain evidence="4">CGMCC 4.7299</strain>
    </source>
</reference>
<dbReference type="PROSITE" id="PS50005">
    <property type="entry name" value="TPR"/>
    <property type="match status" value="1"/>
</dbReference>
<dbReference type="EMBL" id="BMMX01000002">
    <property type="protein sequence ID" value="GGK78615.1"/>
    <property type="molecule type" value="Genomic_DNA"/>
</dbReference>
<keyword evidence="3" id="KW-1133">Transmembrane helix</keyword>
<feature type="compositionally biased region" description="Pro residues" evidence="2">
    <location>
        <begin position="96"/>
        <end position="110"/>
    </location>
</feature>
<keyword evidence="3" id="KW-0812">Transmembrane</keyword>
<organism evidence="4 5">
    <name type="scientific">Mangrovihabitans endophyticus</name>
    <dbReference type="NCBI Taxonomy" id="1751298"/>
    <lineage>
        <taxon>Bacteria</taxon>
        <taxon>Bacillati</taxon>
        <taxon>Actinomycetota</taxon>
        <taxon>Actinomycetes</taxon>
        <taxon>Micromonosporales</taxon>
        <taxon>Micromonosporaceae</taxon>
        <taxon>Mangrovihabitans</taxon>
    </lineage>
</organism>
<evidence type="ECO:0000256" key="1">
    <source>
        <dbReference type="PROSITE-ProRule" id="PRU00339"/>
    </source>
</evidence>
<keyword evidence="3" id="KW-0472">Membrane</keyword>
<dbReference type="SMART" id="SM00028">
    <property type="entry name" value="TPR"/>
    <property type="match status" value="2"/>
</dbReference>
<gene>
    <name evidence="4" type="ORF">GCM10012284_10650</name>
</gene>
<dbReference type="SUPFAM" id="SSF48452">
    <property type="entry name" value="TPR-like"/>
    <property type="match status" value="1"/>
</dbReference>
<dbReference type="InterPro" id="IPR019734">
    <property type="entry name" value="TPR_rpt"/>
</dbReference>
<dbReference type="Gene3D" id="1.25.40.10">
    <property type="entry name" value="Tetratricopeptide repeat domain"/>
    <property type="match status" value="1"/>
</dbReference>
<evidence type="ECO:0000256" key="2">
    <source>
        <dbReference type="SAM" id="MobiDB-lite"/>
    </source>
</evidence>
<feature type="transmembrane region" description="Helical" evidence="3">
    <location>
        <begin position="120"/>
        <end position="142"/>
    </location>
</feature>
<feature type="repeat" description="TPR" evidence="1">
    <location>
        <begin position="319"/>
        <end position="352"/>
    </location>
</feature>
<dbReference type="InterPro" id="IPR011990">
    <property type="entry name" value="TPR-like_helical_dom_sf"/>
</dbReference>
<dbReference type="RefSeq" id="WP_189077958.1">
    <property type="nucleotide sequence ID" value="NZ_BMMX01000002.1"/>
</dbReference>
<evidence type="ECO:0000313" key="5">
    <source>
        <dbReference type="Proteomes" id="UP000656042"/>
    </source>
</evidence>
<reference evidence="4" key="1">
    <citation type="journal article" date="2014" name="Int. J. Syst. Evol. Microbiol.">
        <title>Complete genome sequence of Corynebacterium casei LMG S-19264T (=DSM 44701T), isolated from a smear-ripened cheese.</title>
        <authorList>
            <consortium name="US DOE Joint Genome Institute (JGI-PGF)"/>
            <person name="Walter F."/>
            <person name="Albersmeier A."/>
            <person name="Kalinowski J."/>
            <person name="Ruckert C."/>
        </authorList>
    </citation>
    <scope>NUCLEOTIDE SEQUENCE</scope>
    <source>
        <strain evidence="4">CGMCC 4.7299</strain>
    </source>
</reference>
<name>A0A8J3BXJ9_9ACTN</name>
<evidence type="ECO:0000313" key="4">
    <source>
        <dbReference type="EMBL" id="GGK78615.1"/>
    </source>
</evidence>
<dbReference type="Proteomes" id="UP000656042">
    <property type="component" value="Unassembled WGS sequence"/>
</dbReference>
<proteinExistence type="predicted"/>
<dbReference type="AlphaFoldDB" id="A0A8J3BXJ9"/>
<evidence type="ECO:0000256" key="3">
    <source>
        <dbReference type="SAM" id="Phobius"/>
    </source>
</evidence>
<protein>
    <recommendedName>
        <fullName evidence="6">Tetratricopeptide repeat-containing protein</fullName>
    </recommendedName>
</protein>
<evidence type="ECO:0008006" key="6">
    <source>
        <dbReference type="Google" id="ProtNLM"/>
    </source>
</evidence>
<sequence>MDSALPEHRAAFASRLRKLRHECGEPPYRAMSALAHCSFASLSSAAAGRRLPSWETTRGYVTACLRHADRAAEIDTVLPRWHHAWEVASARDKSYRPPPPMPEPAPPPTRVAPRRAWRGAAVPAALVALALLTMATMAGAAARPPAPAPMNGLFNVLVVPFRGLSALEATLARDLTQWAGAEPIVAVRGPSGVRPVAPDLLAHAGAEHGADVVLTGGLRMAGDLWTLTIDVVLTDRLFSETPELVGRHEINLTEPADVIRGNLEVNRQLIGDAVRYVQAVVSFVRGLGRYALDDYPGAEHYFRTADTGFSALRNAIRAEVVLLMLGNAVGRTARYAEAARVFQRALTANPGYARAKIGLAEALRAGSARDPAGLRQALGLYESALAVPASMLQQMKARLGLGLTYQSLSRLHDGDHWAAADAEYAAVLRAQAIAGLRGETGRQAMRLAAEARAGQALTAWSSQRYDRAAVAYEEALGLLSRIGVDRPTIRDREQIFLHNLRDVYAASGAAAQARDVEARIRRTGG</sequence>